<evidence type="ECO:0000313" key="2">
    <source>
        <dbReference type="EMBL" id="BAF27609.1"/>
    </source>
</evidence>
<dbReference type="Proteomes" id="UP000000763">
    <property type="component" value="Chromosome 11"/>
</dbReference>
<dbReference type="KEGG" id="dosa:Os11g0151200"/>
<gene>
    <name evidence="2" type="ordered locus">Os11g0151200</name>
</gene>
<protein>
    <submittedName>
        <fullName evidence="2">Os11g0151200 protein</fullName>
    </submittedName>
</protein>
<organism evidence="2 3">
    <name type="scientific">Oryza sativa subsp. japonica</name>
    <name type="common">Rice</name>
    <dbReference type="NCBI Taxonomy" id="39947"/>
    <lineage>
        <taxon>Eukaryota</taxon>
        <taxon>Viridiplantae</taxon>
        <taxon>Streptophyta</taxon>
        <taxon>Embryophyta</taxon>
        <taxon>Tracheophyta</taxon>
        <taxon>Spermatophyta</taxon>
        <taxon>Magnoliopsida</taxon>
        <taxon>Liliopsida</taxon>
        <taxon>Poales</taxon>
        <taxon>Poaceae</taxon>
        <taxon>BOP clade</taxon>
        <taxon>Oryzoideae</taxon>
        <taxon>Oryzeae</taxon>
        <taxon>Oryzinae</taxon>
        <taxon>Oryza</taxon>
        <taxon>Oryza sativa</taxon>
    </lineage>
</organism>
<dbReference type="EMBL" id="AP008217">
    <property type="protein sequence ID" value="BAF27609.1"/>
    <property type="molecule type" value="Genomic_DNA"/>
</dbReference>
<dbReference type="Gramene" id="Os11t0151200-01">
    <property type="protein sequence ID" value="Os11t0151200-01"/>
    <property type="gene ID" value="Os11g0151200"/>
</dbReference>
<reference evidence="2 3" key="1">
    <citation type="journal article" date="2005" name="Nature">
        <title>The map-based sequence of the rice genome.</title>
        <authorList>
            <consortium name="International rice genome sequencing project (IRGSP)"/>
            <person name="Matsumoto T."/>
            <person name="Wu J."/>
            <person name="Kanamori H."/>
            <person name="Katayose Y."/>
            <person name="Fujisawa M."/>
            <person name="Namiki N."/>
            <person name="Mizuno H."/>
            <person name="Yamamoto K."/>
            <person name="Antonio B.A."/>
            <person name="Baba T."/>
            <person name="Sakata K."/>
            <person name="Nagamura Y."/>
            <person name="Aoki H."/>
            <person name="Arikawa K."/>
            <person name="Arita K."/>
            <person name="Bito T."/>
            <person name="Chiden Y."/>
            <person name="Fujitsuka N."/>
            <person name="Fukunaka R."/>
            <person name="Hamada M."/>
            <person name="Harada C."/>
            <person name="Hayashi A."/>
            <person name="Hijishita S."/>
            <person name="Honda M."/>
            <person name="Hosokawa S."/>
            <person name="Ichikawa Y."/>
            <person name="Idonuma A."/>
            <person name="Iijima M."/>
            <person name="Ikeda M."/>
            <person name="Ikeno M."/>
            <person name="Ito K."/>
            <person name="Ito S."/>
            <person name="Ito T."/>
            <person name="Ito Y."/>
            <person name="Ito Y."/>
            <person name="Iwabuchi A."/>
            <person name="Kamiya K."/>
            <person name="Karasawa W."/>
            <person name="Kurita K."/>
            <person name="Katagiri S."/>
            <person name="Kikuta A."/>
            <person name="Kobayashi H."/>
            <person name="Kobayashi N."/>
            <person name="Machita K."/>
            <person name="Maehara T."/>
            <person name="Masukawa M."/>
            <person name="Mizubayashi T."/>
            <person name="Mukai Y."/>
            <person name="Nagasaki H."/>
            <person name="Nagata Y."/>
            <person name="Naito S."/>
            <person name="Nakashima M."/>
            <person name="Nakama Y."/>
            <person name="Nakamichi Y."/>
            <person name="Nakamura M."/>
            <person name="Meguro A."/>
            <person name="Negishi M."/>
            <person name="Ohta I."/>
            <person name="Ohta T."/>
            <person name="Okamoto M."/>
            <person name="Ono N."/>
            <person name="Saji S."/>
            <person name="Sakaguchi M."/>
            <person name="Sakai K."/>
            <person name="Shibata M."/>
            <person name="Shimokawa T."/>
            <person name="Song J."/>
            <person name="Takazaki Y."/>
            <person name="Terasawa K."/>
            <person name="Tsugane M."/>
            <person name="Tsuji K."/>
            <person name="Ueda S."/>
            <person name="Waki K."/>
            <person name="Yamagata H."/>
            <person name="Yamamoto M."/>
            <person name="Yamamoto S."/>
            <person name="Yamane H."/>
            <person name="Yoshiki S."/>
            <person name="Yoshihara R."/>
            <person name="Yukawa K."/>
            <person name="Zhong H."/>
            <person name="Yano M."/>
            <person name="Yuan Q."/>
            <person name="Ouyang S."/>
            <person name="Liu J."/>
            <person name="Jones K.M."/>
            <person name="Gansberger K."/>
            <person name="Moffat K."/>
            <person name="Hill J."/>
            <person name="Bera J."/>
            <person name="Fadrosh D."/>
            <person name="Jin S."/>
            <person name="Johri S."/>
            <person name="Kim M."/>
            <person name="Overton L."/>
            <person name="Reardon M."/>
            <person name="Tsitrin T."/>
            <person name="Vuong H."/>
            <person name="Weaver B."/>
            <person name="Ciecko A."/>
            <person name="Tallon L."/>
            <person name="Jackson J."/>
            <person name="Pai G."/>
            <person name="Aken S.V."/>
            <person name="Utterback T."/>
            <person name="Reidmuller S."/>
            <person name="Feldblyum T."/>
            <person name="Hsiao J."/>
            <person name="Zismann V."/>
            <person name="Iobst S."/>
            <person name="de Vazeille A.R."/>
            <person name="Buell C.R."/>
            <person name="Ying K."/>
            <person name="Li Y."/>
            <person name="Lu T."/>
            <person name="Huang Y."/>
            <person name="Zhao Q."/>
            <person name="Feng Q."/>
            <person name="Zhang L."/>
            <person name="Zhu J."/>
            <person name="Weng Q."/>
            <person name="Mu J."/>
            <person name="Lu Y."/>
            <person name="Fan D."/>
            <person name="Liu Y."/>
            <person name="Guan J."/>
            <person name="Zhang Y."/>
            <person name="Yu S."/>
            <person name="Liu X."/>
            <person name="Zhang Y."/>
            <person name="Hong G."/>
            <person name="Han B."/>
            <person name="Choisne N."/>
            <person name="Demange N."/>
            <person name="Orjeda G."/>
            <person name="Samain S."/>
            <person name="Cattolico L."/>
            <person name="Pelletier E."/>
            <person name="Couloux A."/>
            <person name="Segurens B."/>
            <person name="Wincker P."/>
            <person name="D'Hont A."/>
            <person name="Scarpelli C."/>
            <person name="Weissenbach J."/>
            <person name="Salanoubat M."/>
            <person name="Quetier F."/>
            <person name="Yu Y."/>
            <person name="Kim H.R."/>
            <person name="Rambo T."/>
            <person name="Currie J."/>
            <person name="Collura K."/>
            <person name="Luo M."/>
            <person name="Yang T."/>
            <person name="Ammiraju J.S.S."/>
            <person name="Engler F."/>
            <person name="Soderlund C."/>
            <person name="Wing R.A."/>
            <person name="Palmer L.E."/>
            <person name="de la Bastide M."/>
            <person name="Spiegel L."/>
            <person name="Nascimento L."/>
            <person name="Zutavern T."/>
            <person name="O'Shaughnessy A."/>
            <person name="Dike S."/>
            <person name="Dedhia N."/>
            <person name="Preston R."/>
            <person name="Balija V."/>
            <person name="McCombie W.R."/>
            <person name="Chow T."/>
            <person name="Chen H."/>
            <person name="Chung M."/>
            <person name="Chen C."/>
            <person name="Shaw J."/>
            <person name="Wu H."/>
            <person name="Hsiao K."/>
            <person name="Chao Y."/>
            <person name="Chu M."/>
            <person name="Cheng C."/>
            <person name="Hour A."/>
            <person name="Lee P."/>
            <person name="Lin S."/>
            <person name="Lin Y."/>
            <person name="Liou J."/>
            <person name="Liu S."/>
            <person name="Hsing Y."/>
            <person name="Raghuvanshi S."/>
            <person name="Mohanty A."/>
            <person name="Bharti A.K."/>
            <person name="Gaur A."/>
            <person name="Gupta V."/>
            <person name="Kumar D."/>
            <person name="Ravi V."/>
            <person name="Vij S."/>
            <person name="Kapur A."/>
            <person name="Khurana P."/>
            <person name="Khurana P."/>
            <person name="Khurana J.P."/>
            <person name="Tyagi A.K."/>
            <person name="Gaikwad K."/>
            <person name="Singh A."/>
            <person name="Dalal V."/>
            <person name="Srivastava S."/>
            <person name="Dixit A."/>
            <person name="Pal A.K."/>
            <person name="Ghazi I.A."/>
            <person name="Yadav M."/>
            <person name="Pandit A."/>
            <person name="Bhargava A."/>
            <person name="Sureshbabu K."/>
            <person name="Batra K."/>
            <person name="Sharma T.R."/>
            <person name="Mohapatra T."/>
            <person name="Singh N.K."/>
            <person name="Messing J."/>
            <person name="Nelson A.B."/>
            <person name="Fuks G."/>
            <person name="Kavchok S."/>
            <person name="Keizer G."/>
            <person name="Linton E."/>
            <person name="Llaca V."/>
            <person name="Song R."/>
            <person name="Tanyolac B."/>
            <person name="Young S."/>
            <person name="Ho-Il K."/>
            <person name="Hahn J.H."/>
            <person name="Sangsakoo G."/>
            <person name="Vanavichit A."/>
            <person name="de Mattos Luiz.A.T."/>
            <person name="Zimmer P.D."/>
            <person name="Malone G."/>
            <person name="Dellagostin O."/>
            <person name="de Oliveira A.C."/>
            <person name="Bevan M."/>
            <person name="Bancroft I."/>
            <person name="Minx P."/>
            <person name="Cordum H."/>
            <person name="Wilson R."/>
            <person name="Cheng Z."/>
            <person name="Jin W."/>
            <person name="Jiang J."/>
            <person name="Leong S.A."/>
            <person name="Iwama H."/>
            <person name="Gojobori T."/>
            <person name="Itoh T."/>
            <person name="Niimura Y."/>
            <person name="Fujii Y."/>
            <person name="Habara T."/>
            <person name="Sakai H."/>
            <person name="Sato Y."/>
            <person name="Wilson G."/>
            <person name="Kumar K."/>
            <person name="McCouch S."/>
            <person name="Juretic N."/>
            <person name="Hoen D."/>
            <person name="Wright S."/>
            <person name="Bruskiewich R."/>
            <person name="Bureau T."/>
            <person name="Miyao A."/>
            <person name="Hirochika H."/>
            <person name="Nishikawa T."/>
            <person name="Kadowaki K."/>
            <person name="Sugiura M."/>
            <person name="Burr B."/>
            <person name="Sasaki T."/>
        </authorList>
    </citation>
    <scope>NUCLEOTIDE SEQUENCE [LARGE SCALE GENOMIC DNA]</scope>
    <source>
        <strain evidence="3">cv. Nipponbare</strain>
    </source>
</reference>
<evidence type="ECO:0000313" key="3">
    <source>
        <dbReference type="Proteomes" id="UP000000763"/>
    </source>
</evidence>
<feature type="region of interest" description="Disordered" evidence="1">
    <location>
        <begin position="1"/>
        <end position="27"/>
    </location>
</feature>
<evidence type="ECO:0000256" key="1">
    <source>
        <dbReference type="SAM" id="MobiDB-lite"/>
    </source>
</evidence>
<feature type="region of interest" description="Disordered" evidence="1">
    <location>
        <begin position="232"/>
        <end position="257"/>
    </location>
</feature>
<name>A0A0N7KSG0_ORYSJ</name>
<proteinExistence type="predicted"/>
<sequence length="257" mass="26202">MSEARHGAVGGEQAGGGEAVVAPQRGHGRPDVELVDVVGAVRLTDDAVHVAGERVELERQVEVGEAVVAGDAVPVHPRVLGGDGHGVGPQLEPPVERHEHAVRRLGARHGQRRHGGGGPGGAGVLREEHRLAVDDDLEAVDVVVPGGGLPGADVEAVGAAVVEEDGNGLDPGEVARHAVGAALADEVRVDVEVAVGDDAEVGVPPAMEVEGVAVAADEPRVAARPRHVAHCTTTESIRQRQDGGATTGGEMLRTSSW</sequence>
<dbReference type="AlphaFoldDB" id="A0A0N7KSG0"/>
<reference evidence="3" key="2">
    <citation type="journal article" date="2008" name="Nucleic Acids Res.">
        <title>The rice annotation project database (RAP-DB): 2008 update.</title>
        <authorList>
            <consortium name="The rice annotation project (RAP)"/>
        </authorList>
    </citation>
    <scope>GENOME REANNOTATION</scope>
    <source>
        <strain evidence="3">cv. Nipponbare</strain>
    </source>
</reference>
<feature type="compositionally biased region" description="Gly residues" evidence="1">
    <location>
        <begin position="8"/>
        <end position="18"/>
    </location>
</feature>
<accession>A0A0N7KSG0</accession>